<dbReference type="Proteomes" id="UP001186944">
    <property type="component" value="Unassembled WGS sequence"/>
</dbReference>
<proteinExistence type="predicted"/>
<accession>A0AA89CA08</accession>
<evidence type="ECO:0000313" key="2">
    <source>
        <dbReference type="EMBL" id="KAK3101777.1"/>
    </source>
</evidence>
<organism evidence="2 3">
    <name type="scientific">Pinctada imbricata</name>
    <name type="common">Atlantic pearl-oyster</name>
    <name type="synonym">Pinctada martensii</name>
    <dbReference type="NCBI Taxonomy" id="66713"/>
    <lineage>
        <taxon>Eukaryota</taxon>
        <taxon>Metazoa</taxon>
        <taxon>Spiralia</taxon>
        <taxon>Lophotrochozoa</taxon>
        <taxon>Mollusca</taxon>
        <taxon>Bivalvia</taxon>
        <taxon>Autobranchia</taxon>
        <taxon>Pteriomorphia</taxon>
        <taxon>Pterioida</taxon>
        <taxon>Pterioidea</taxon>
        <taxon>Pteriidae</taxon>
        <taxon>Pinctada</taxon>
    </lineage>
</organism>
<evidence type="ECO:0008006" key="4">
    <source>
        <dbReference type="Google" id="ProtNLM"/>
    </source>
</evidence>
<feature type="region of interest" description="Disordered" evidence="1">
    <location>
        <begin position="1"/>
        <end position="24"/>
    </location>
</feature>
<sequence length="126" mass="14882">MVRETKSLGQGTTTETRPQEMPTVKNIAVYDSTRQIQSWELARIASKVTQSPHKHIFINKMFENFERGRYYPQFEHMYANYSPDEPLYRALVEWRYRQENSLGQVRAVANVLKQCHMEELAESLEP</sequence>
<comment type="caution">
    <text evidence="2">The sequence shown here is derived from an EMBL/GenBank/DDBJ whole genome shotgun (WGS) entry which is preliminary data.</text>
</comment>
<protein>
    <recommendedName>
        <fullName evidence="4">Death domain-containing protein</fullName>
    </recommendedName>
</protein>
<evidence type="ECO:0000313" key="3">
    <source>
        <dbReference type="Proteomes" id="UP001186944"/>
    </source>
</evidence>
<name>A0AA89CA08_PINIB</name>
<dbReference type="EMBL" id="VSWD01000005">
    <property type="protein sequence ID" value="KAK3101777.1"/>
    <property type="molecule type" value="Genomic_DNA"/>
</dbReference>
<evidence type="ECO:0000256" key="1">
    <source>
        <dbReference type="SAM" id="MobiDB-lite"/>
    </source>
</evidence>
<keyword evidence="3" id="KW-1185">Reference proteome</keyword>
<gene>
    <name evidence="2" type="ORF">FSP39_006278</name>
</gene>
<reference evidence="2" key="1">
    <citation type="submission" date="2019-08" db="EMBL/GenBank/DDBJ databases">
        <title>The improved chromosome-level genome for the pearl oyster Pinctada fucata martensii using PacBio sequencing and Hi-C.</title>
        <authorList>
            <person name="Zheng Z."/>
        </authorList>
    </citation>
    <scope>NUCLEOTIDE SEQUENCE</scope>
    <source>
        <strain evidence="2">ZZ-2019</strain>
        <tissue evidence="2">Adductor muscle</tissue>
    </source>
</reference>
<feature type="compositionally biased region" description="Polar residues" evidence="1">
    <location>
        <begin position="7"/>
        <end position="16"/>
    </location>
</feature>
<dbReference type="AlphaFoldDB" id="A0AA89CA08"/>